<dbReference type="Proteomes" id="UP000619101">
    <property type="component" value="Unassembled WGS sequence"/>
</dbReference>
<keyword evidence="2" id="KW-1185">Reference proteome</keyword>
<reference evidence="1 2" key="1">
    <citation type="submission" date="2020-08" db="EMBL/GenBank/DDBJ databases">
        <title>A Genomic Blueprint of the Chicken Gut Microbiome.</title>
        <authorList>
            <person name="Gilroy R."/>
            <person name="Ravi A."/>
            <person name="Getino M."/>
            <person name="Pursley I."/>
            <person name="Horton D.L."/>
            <person name="Alikhan N.-F."/>
            <person name="Baker D."/>
            <person name="Gharbi K."/>
            <person name="Hall N."/>
            <person name="Watson M."/>
            <person name="Adriaenssens E.M."/>
            <person name="Foster-Nyarko E."/>
            <person name="Jarju S."/>
            <person name="Secka A."/>
            <person name="Antonio M."/>
            <person name="Oren A."/>
            <person name="Chaudhuri R."/>
            <person name="La Ragione R.M."/>
            <person name="Hildebrand F."/>
            <person name="Pallen M.J."/>
        </authorList>
    </citation>
    <scope>NUCLEOTIDE SEQUENCE [LARGE SCALE GENOMIC DNA]</scope>
    <source>
        <strain evidence="1 2">A46</strain>
    </source>
</reference>
<evidence type="ECO:0000313" key="1">
    <source>
        <dbReference type="EMBL" id="MBD8035878.1"/>
    </source>
</evidence>
<protein>
    <submittedName>
        <fullName evidence="1">SLAP domain-containing protein</fullName>
    </submittedName>
</protein>
<dbReference type="EMBL" id="JACSPZ010000002">
    <property type="protein sequence ID" value="MBD8035878.1"/>
    <property type="molecule type" value="Genomic_DNA"/>
</dbReference>
<comment type="caution">
    <text evidence="1">The sequence shown here is derived from an EMBL/GenBank/DDBJ whole genome shotgun (WGS) entry which is preliminary data.</text>
</comment>
<gene>
    <name evidence="1" type="ORF">H9635_03930</name>
</gene>
<evidence type="ECO:0000313" key="2">
    <source>
        <dbReference type="Proteomes" id="UP000619101"/>
    </source>
</evidence>
<dbReference type="InterPro" id="IPR030910">
    <property type="entry name" value="SLAP_dom"/>
</dbReference>
<accession>A0ABR8XVB4</accession>
<proteinExistence type="predicted"/>
<sequence>MVQKLQFEAAWDKTIAKQDRLSIEQLFHHSKDEETDEISCCFVRKALNHRQQLLLTVLIHNRSEEVLNFQNREVTCTTAKGVFAKAFTIPKLNIPPNTSMPWTFIFDDYEDFLFTELLHVDIQ</sequence>
<name>A0ABR8XVB4_9BACL</name>
<dbReference type="NCBIfam" id="TIGR04398">
    <property type="entry name" value="SLAP_DUP"/>
    <property type="match status" value="1"/>
</dbReference>
<organism evidence="1 2">
    <name type="scientific">Solibacillus faecavium</name>
    <dbReference type="NCBI Taxonomy" id="2762221"/>
    <lineage>
        <taxon>Bacteria</taxon>
        <taxon>Bacillati</taxon>
        <taxon>Bacillota</taxon>
        <taxon>Bacilli</taxon>
        <taxon>Bacillales</taxon>
        <taxon>Caryophanaceae</taxon>
        <taxon>Solibacillus</taxon>
    </lineage>
</organism>